<dbReference type="KEGG" id="scyp:JYB88_07045"/>
<evidence type="ECO:0000259" key="1">
    <source>
        <dbReference type="Pfam" id="PF01636"/>
    </source>
</evidence>
<keyword evidence="3" id="KW-1185">Reference proteome</keyword>
<evidence type="ECO:0000313" key="3">
    <source>
        <dbReference type="Proteomes" id="UP000663281"/>
    </source>
</evidence>
<organism evidence="2 3">
    <name type="scientific">Shewanella cyperi</name>
    <dbReference type="NCBI Taxonomy" id="2814292"/>
    <lineage>
        <taxon>Bacteria</taxon>
        <taxon>Pseudomonadati</taxon>
        <taxon>Pseudomonadota</taxon>
        <taxon>Gammaproteobacteria</taxon>
        <taxon>Alteromonadales</taxon>
        <taxon>Shewanellaceae</taxon>
        <taxon>Shewanella</taxon>
    </lineage>
</organism>
<dbReference type="EMBL" id="CP071504">
    <property type="protein sequence ID" value="QSX31379.1"/>
    <property type="molecule type" value="Genomic_DNA"/>
</dbReference>
<dbReference type="Pfam" id="PF01636">
    <property type="entry name" value="APH"/>
    <property type="match status" value="1"/>
</dbReference>
<dbReference type="Proteomes" id="UP000663281">
    <property type="component" value="Chromosome"/>
</dbReference>
<protein>
    <submittedName>
        <fullName evidence="2">Phosphotransferase</fullName>
    </submittedName>
</protein>
<evidence type="ECO:0000313" key="2">
    <source>
        <dbReference type="EMBL" id="QSX31379.1"/>
    </source>
</evidence>
<dbReference type="PANTHER" id="PTHR40086">
    <property type="entry name" value="PHOSPHOTRANSFERASE YTMP-RELATED"/>
    <property type="match status" value="1"/>
</dbReference>
<dbReference type="InterPro" id="IPR011009">
    <property type="entry name" value="Kinase-like_dom_sf"/>
</dbReference>
<dbReference type="RefSeq" id="WP_207325946.1">
    <property type="nucleotide sequence ID" value="NZ_CP071504.1"/>
</dbReference>
<dbReference type="PANTHER" id="PTHR40086:SF1">
    <property type="entry name" value="CELL CYCLE REGULATOR CCRZ"/>
    <property type="match status" value="1"/>
</dbReference>
<feature type="domain" description="Aminoglycoside phosphotransferase" evidence="1">
    <location>
        <begin position="22"/>
        <end position="264"/>
    </location>
</feature>
<dbReference type="SUPFAM" id="SSF56112">
    <property type="entry name" value="Protein kinase-like (PK-like)"/>
    <property type="match status" value="1"/>
</dbReference>
<name>A0A974XN29_9GAMM</name>
<dbReference type="Gene3D" id="3.30.200.20">
    <property type="entry name" value="Phosphorylase Kinase, domain 1"/>
    <property type="match status" value="1"/>
</dbReference>
<dbReference type="AlphaFoldDB" id="A0A974XN29"/>
<dbReference type="InterPro" id="IPR052077">
    <property type="entry name" value="CcrZ_PhaseVar_Mediator"/>
</dbReference>
<reference evidence="2 3" key="1">
    <citation type="submission" date="2021-03" db="EMBL/GenBank/DDBJ databases">
        <title>Novel species identification of genus Shewanella.</title>
        <authorList>
            <person name="Liu G."/>
            <person name="Zhang Q."/>
        </authorList>
    </citation>
    <scope>NUCLEOTIDE SEQUENCE [LARGE SCALE GENOMIC DNA]</scope>
    <source>
        <strain evidence="2 3">FJAT-53726</strain>
    </source>
</reference>
<accession>A0A974XN29</accession>
<proteinExistence type="predicted"/>
<gene>
    <name evidence="2" type="ORF">JYB88_07045</name>
</gene>
<dbReference type="Gene3D" id="3.90.1200.10">
    <property type="match status" value="1"/>
</dbReference>
<dbReference type="InterPro" id="IPR002575">
    <property type="entry name" value="Aminoglycoside_PTrfase"/>
</dbReference>
<sequence>MTSVLPANALAFVAAQGLAQATVEPLTLGLSNSNYRLSLGDSHWVLRVNSAACSAFCQRDFEAANWRLASDAGLAPKLIAVSADGQCYLAPWLEDGNWHELNTELAWREWHTADTKQEPDLEPERSVRTGLLFELLQGLATLPVPANHKGFSQQWQDYQGALAGCSLSCPDADSEWARAHGQLQARLPTIEAHLARLEHRRLPLQYAHRDLSPLNLLHHQGQLFCIDFEFSCASHPLWDLATVLASHQLSAAERSALAQDYLAWHPQLQPEDATLLGDALAMHWYFAAIWALLMVAGSNDKVFLLWFDRYLQLASD</sequence>